<gene>
    <name evidence="1" type="ORF">HNQ68_001592</name>
</gene>
<name>A0A7W8AIN8_9HYPH</name>
<dbReference type="RefSeq" id="WP_022711934.1">
    <property type="nucleotide sequence ID" value="NZ_JACHIL010000002.1"/>
</dbReference>
<dbReference type="EMBL" id="JACHIL010000002">
    <property type="protein sequence ID" value="MBB5091068.1"/>
    <property type="molecule type" value="Genomic_DNA"/>
</dbReference>
<keyword evidence="2" id="KW-1185">Reference proteome</keyword>
<dbReference type="PROSITE" id="PS51257">
    <property type="entry name" value="PROKAR_LIPOPROTEIN"/>
    <property type="match status" value="1"/>
</dbReference>
<comment type="caution">
    <text evidence="1">The sequence shown here is derived from an EMBL/GenBank/DDBJ whole genome shotgun (WGS) entry which is preliminary data.</text>
</comment>
<evidence type="ECO:0000313" key="2">
    <source>
        <dbReference type="Proteomes" id="UP000531231"/>
    </source>
</evidence>
<reference evidence="1 2" key="1">
    <citation type="submission" date="2020-08" db="EMBL/GenBank/DDBJ databases">
        <title>Genomic Encyclopedia of Type Strains, Phase IV (KMG-IV): sequencing the most valuable type-strain genomes for metagenomic binning, comparative biology and taxonomic classification.</title>
        <authorList>
            <person name="Goeker M."/>
        </authorList>
    </citation>
    <scope>NUCLEOTIDE SEQUENCE [LARGE SCALE GENOMIC DNA]</scope>
    <source>
        <strain evidence="1 2">DSM 25620</strain>
    </source>
</reference>
<organism evidence="1 2">
    <name type="scientific">Pseudochrobactrum saccharolyticum</name>
    <dbReference type="NCBI Taxonomy" id="354352"/>
    <lineage>
        <taxon>Bacteria</taxon>
        <taxon>Pseudomonadati</taxon>
        <taxon>Pseudomonadota</taxon>
        <taxon>Alphaproteobacteria</taxon>
        <taxon>Hyphomicrobiales</taxon>
        <taxon>Brucellaceae</taxon>
        <taxon>Pseudochrobactrum</taxon>
    </lineage>
</organism>
<evidence type="ECO:0000313" key="1">
    <source>
        <dbReference type="EMBL" id="MBB5091068.1"/>
    </source>
</evidence>
<sequence>MRKAVIALIGIGGVVAASCAGTYFYTMSAGQQSLKQLAQEGGFCKDTRQTDCADGVEYAKSYLSTEFGLSPRGVQWCIGVDEIAGRDFLLGETVKTLFTEMLYLPCNEDETQQLPTDEE</sequence>
<dbReference type="AlphaFoldDB" id="A0A7W8AIN8"/>
<protein>
    <submittedName>
        <fullName evidence="1">Uncharacterized protein</fullName>
    </submittedName>
</protein>
<accession>A0A7W8AIN8</accession>
<dbReference type="Proteomes" id="UP000531231">
    <property type="component" value="Unassembled WGS sequence"/>
</dbReference>
<proteinExistence type="predicted"/>